<dbReference type="Proteomes" id="UP000015531">
    <property type="component" value="Unassembled WGS sequence"/>
</dbReference>
<evidence type="ECO:0000256" key="2">
    <source>
        <dbReference type="ARBA" id="ARBA00023002"/>
    </source>
</evidence>
<gene>
    <name evidence="3" type="ORF">RLDS_24905</name>
</gene>
<evidence type="ECO:0008006" key="5">
    <source>
        <dbReference type="Google" id="ProtNLM"/>
    </source>
</evidence>
<comment type="caution">
    <text evidence="3">The sequence shown here is derived from an EMBL/GenBank/DDBJ whole genome shotgun (WGS) entry which is preliminary data.</text>
</comment>
<accession>T0HDQ9</accession>
<dbReference type="PRINTS" id="PR00081">
    <property type="entry name" value="GDHRDH"/>
</dbReference>
<organism evidence="3 4">
    <name type="scientific">Sphingobium lactosutens DS20</name>
    <dbReference type="NCBI Taxonomy" id="1331060"/>
    <lineage>
        <taxon>Bacteria</taxon>
        <taxon>Pseudomonadati</taxon>
        <taxon>Pseudomonadota</taxon>
        <taxon>Alphaproteobacteria</taxon>
        <taxon>Sphingomonadales</taxon>
        <taxon>Sphingomonadaceae</taxon>
        <taxon>Sphingobium</taxon>
    </lineage>
</organism>
<dbReference type="Gene3D" id="3.40.50.720">
    <property type="entry name" value="NAD(P)-binding Rossmann-like Domain"/>
    <property type="match status" value="1"/>
</dbReference>
<dbReference type="GO" id="GO:0016491">
    <property type="term" value="F:oxidoreductase activity"/>
    <property type="evidence" value="ECO:0007669"/>
    <property type="project" value="UniProtKB-KW"/>
</dbReference>
<dbReference type="eggNOG" id="COG1028">
    <property type="taxonomic scope" value="Bacteria"/>
</dbReference>
<dbReference type="PATRIC" id="fig|1331060.3.peg.4835"/>
<name>T0HDQ9_9SPHN</name>
<comment type="similarity">
    <text evidence="1">Belongs to the short-chain dehydrogenases/reductases (SDR) family.</text>
</comment>
<keyword evidence="2" id="KW-0560">Oxidoreductase</keyword>
<dbReference type="InterPro" id="IPR036291">
    <property type="entry name" value="NAD(P)-bd_dom_sf"/>
</dbReference>
<keyword evidence="4" id="KW-1185">Reference proteome</keyword>
<evidence type="ECO:0000313" key="4">
    <source>
        <dbReference type="Proteomes" id="UP000015531"/>
    </source>
</evidence>
<sequence length="89" mass="9416">MVAMTRQLAAEGGPHGIRVNSISPGFIRSAQTEPFIADTKVMDMISENFLIKRAGEAEEVASCAVYLASDESGYVTGADFLIDGGFTAI</sequence>
<proteinExistence type="inferred from homology"/>
<dbReference type="InterPro" id="IPR051122">
    <property type="entry name" value="SDR_DHRS6-like"/>
</dbReference>
<dbReference type="InterPro" id="IPR002347">
    <property type="entry name" value="SDR_fam"/>
</dbReference>
<dbReference type="SUPFAM" id="SSF51735">
    <property type="entry name" value="NAD(P)-binding Rossmann-fold domains"/>
    <property type="match status" value="1"/>
</dbReference>
<reference evidence="3 4" key="1">
    <citation type="journal article" date="2013" name="Genome Announc.">
        <title>Draft Genome Sequence of Sphingobium lactosutens Strain DS20T, Isolated from a Hexachlorocyclohexane Dumpsite.</title>
        <authorList>
            <person name="Kumar R."/>
            <person name="Dwivedi V."/>
            <person name="Negi V."/>
            <person name="Khurana J.P."/>
            <person name="Lal R."/>
        </authorList>
    </citation>
    <scope>NUCLEOTIDE SEQUENCE [LARGE SCALE GENOMIC DNA]</scope>
    <source>
        <strain evidence="3 4">DS20</strain>
    </source>
</reference>
<protein>
    <recommendedName>
        <fullName evidence="5">Short-chain dehydrogenase</fullName>
    </recommendedName>
</protein>
<dbReference type="AlphaFoldDB" id="T0HDQ9"/>
<dbReference type="PANTHER" id="PTHR43477:SF1">
    <property type="entry name" value="DIHYDROANTICAPSIN 7-DEHYDROGENASE"/>
    <property type="match status" value="1"/>
</dbReference>
<dbReference type="EMBL" id="ATDP01000108">
    <property type="protein sequence ID" value="EQB11137.1"/>
    <property type="molecule type" value="Genomic_DNA"/>
</dbReference>
<evidence type="ECO:0000256" key="1">
    <source>
        <dbReference type="ARBA" id="ARBA00006484"/>
    </source>
</evidence>
<dbReference type="Pfam" id="PF13561">
    <property type="entry name" value="adh_short_C2"/>
    <property type="match status" value="1"/>
</dbReference>
<dbReference type="PANTHER" id="PTHR43477">
    <property type="entry name" value="DIHYDROANTICAPSIN 7-DEHYDROGENASE"/>
    <property type="match status" value="1"/>
</dbReference>
<evidence type="ECO:0000313" key="3">
    <source>
        <dbReference type="EMBL" id="EQB11137.1"/>
    </source>
</evidence>